<dbReference type="EMBL" id="JAIWYP010000006">
    <property type="protein sequence ID" value="KAH3813374.1"/>
    <property type="molecule type" value="Genomic_DNA"/>
</dbReference>
<dbReference type="AlphaFoldDB" id="A0A9D4GD38"/>
<name>A0A9D4GD38_DREPO</name>
<dbReference type="Proteomes" id="UP000828390">
    <property type="component" value="Unassembled WGS sequence"/>
</dbReference>
<evidence type="ECO:0000313" key="1">
    <source>
        <dbReference type="EMBL" id="KAH3813374.1"/>
    </source>
</evidence>
<keyword evidence="2" id="KW-1185">Reference proteome</keyword>
<protein>
    <submittedName>
        <fullName evidence="1">Uncharacterized protein</fullName>
    </submittedName>
</protein>
<gene>
    <name evidence="1" type="ORF">DPMN_141830</name>
</gene>
<sequence length="50" mass="6236">MSFGYSMEKTQGARFWQFVMLLLKQFVHKLSLHYYKWDLLFKSIIYTVRR</sequence>
<reference evidence="1" key="2">
    <citation type="submission" date="2020-11" db="EMBL/GenBank/DDBJ databases">
        <authorList>
            <person name="McCartney M.A."/>
            <person name="Auch B."/>
            <person name="Kono T."/>
            <person name="Mallez S."/>
            <person name="Becker A."/>
            <person name="Gohl D.M."/>
            <person name="Silverstein K.A.T."/>
            <person name="Koren S."/>
            <person name="Bechman K.B."/>
            <person name="Herman A."/>
            <person name="Abrahante J.E."/>
            <person name="Garbe J."/>
        </authorList>
    </citation>
    <scope>NUCLEOTIDE SEQUENCE</scope>
    <source>
        <strain evidence="1">Duluth1</strain>
        <tissue evidence="1">Whole animal</tissue>
    </source>
</reference>
<evidence type="ECO:0000313" key="2">
    <source>
        <dbReference type="Proteomes" id="UP000828390"/>
    </source>
</evidence>
<organism evidence="1 2">
    <name type="scientific">Dreissena polymorpha</name>
    <name type="common">Zebra mussel</name>
    <name type="synonym">Mytilus polymorpha</name>
    <dbReference type="NCBI Taxonomy" id="45954"/>
    <lineage>
        <taxon>Eukaryota</taxon>
        <taxon>Metazoa</taxon>
        <taxon>Spiralia</taxon>
        <taxon>Lophotrochozoa</taxon>
        <taxon>Mollusca</taxon>
        <taxon>Bivalvia</taxon>
        <taxon>Autobranchia</taxon>
        <taxon>Heteroconchia</taxon>
        <taxon>Euheterodonta</taxon>
        <taxon>Imparidentia</taxon>
        <taxon>Neoheterodontei</taxon>
        <taxon>Myida</taxon>
        <taxon>Dreissenoidea</taxon>
        <taxon>Dreissenidae</taxon>
        <taxon>Dreissena</taxon>
    </lineage>
</organism>
<proteinExistence type="predicted"/>
<accession>A0A9D4GD38</accession>
<reference evidence="1" key="1">
    <citation type="journal article" date="2019" name="bioRxiv">
        <title>The Genome of the Zebra Mussel, Dreissena polymorpha: A Resource for Invasive Species Research.</title>
        <authorList>
            <person name="McCartney M.A."/>
            <person name="Auch B."/>
            <person name="Kono T."/>
            <person name="Mallez S."/>
            <person name="Zhang Y."/>
            <person name="Obille A."/>
            <person name="Becker A."/>
            <person name="Abrahante J.E."/>
            <person name="Garbe J."/>
            <person name="Badalamenti J.P."/>
            <person name="Herman A."/>
            <person name="Mangelson H."/>
            <person name="Liachko I."/>
            <person name="Sullivan S."/>
            <person name="Sone E.D."/>
            <person name="Koren S."/>
            <person name="Silverstein K.A.T."/>
            <person name="Beckman K.B."/>
            <person name="Gohl D.M."/>
        </authorList>
    </citation>
    <scope>NUCLEOTIDE SEQUENCE</scope>
    <source>
        <strain evidence="1">Duluth1</strain>
        <tissue evidence="1">Whole animal</tissue>
    </source>
</reference>
<comment type="caution">
    <text evidence="1">The sequence shown here is derived from an EMBL/GenBank/DDBJ whole genome shotgun (WGS) entry which is preliminary data.</text>
</comment>